<keyword evidence="5" id="KW-0134">Cell wall</keyword>
<dbReference type="EC" id="3.1.1.11" evidence="4 10"/>
<dbReference type="UniPathway" id="UPA00545">
    <property type="reaction ID" value="UER00823"/>
</dbReference>
<feature type="domain" description="Pectinesterase catalytic" evidence="11">
    <location>
        <begin position="137"/>
        <end position="390"/>
    </location>
</feature>
<evidence type="ECO:0000256" key="10">
    <source>
        <dbReference type="RuleBase" id="RU000589"/>
    </source>
</evidence>
<dbReference type="STRING" id="157652.A0A371GK61"/>
<dbReference type="Gene3D" id="2.160.20.10">
    <property type="entry name" value="Single-stranded right-handed beta-helix, Pectin lyase-like"/>
    <property type="match status" value="1"/>
</dbReference>
<keyword evidence="7 10" id="KW-0063">Aspartyl esterase</keyword>
<accession>A0A371GK61</accession>
<evidence type="ECO:0000256" key="2">
    <source>
        <dbReference type="ARBA" id="ARBA00005184"/>
    </source>
</evidence>
<comment type="catalytic activity">
    <reaction evidence="8 10">
        <text>[(1-&gt;4)-alpha-D-galacturonosyl methyl ester](n) + n H2O = [(1-&gt;4)-alpha-D-galacturonosyl](n) + n methanol + n H(+)</text>
        <dbReference type="Rhea" id="RHEA:22380"/>
        <dbReference type="Rhea" id="RHEA-COMP:14570"/>
        <dbReference type="Rhea" id="RHEA-COMP:14573"/>
        <dbReference type="ChEBI" id="CHEBI:15377"/>
        <dbReference type="ChEBI" id="CHEBI:15378"/>
        <dbReference type="ChEBI" id="CHEBI:17790"/>
        <dbReference type="ChEBI" id="CHEBI:140522"/>
        <dbReference type="ChEBI" id="CHEBI:140523"/>
        <dbReference type="EC" id="3.1.1.11"/>
    </reaction>
</comment>
<evidence type="ECO:0000313" key="13">
    <source>
        <dbReference type="Proteomes" id="UP000257109"/>
    </source>
</evidence>
<dbReference type="OrthoDB" id="2019149at2759"/>
<feature type="signal peptide" evidence="10">
    <location>
        <begin position="1"/>
        <end position="24"/>
    </location>
</feature>
<dbReference type="EMBL" id="QJKJ01005245">
    <property type="protein sequence ID" value="RDX90941.1"/>
    <property type="molecule type" value="Genomic_DNA"/>
</dbReference>
<reference evidence="12" key="1">
    <citation type="submission" date="2018-05" db="EMBL/GenBank/DDBJ databases">
        <title>Draft genome of Mucuna pruriens seed.</title>
        <authorList>
            <person name="Nnadi N.E."/>
            <person name="Vos R."/>
            <person name="Hasami M.H."/>
            <person name="Devisetty U.K."/>
            <person name="Aguiy J.C."/>
        </authorList>
    </citation>
    <scope>NUCLEOTIDE SEQUENCE [LARGE SCALE GENOMIC DNA]</scope>
    <source>
        <strain evidence="12">JCA_2017</strain>
    </source>
</reference>
<organism evidence="12 13">
    <name type="scientific">Mucuna pruriens</name>
    <name type="common">Velvet bean</name>
    <name type="synonym">Dolichos pruriens</name>
    <dbReference type="NCBI Taxonomy" id="157652"/>
    <lineage>
        <taxon>Eukaryota</taxon>
        <taxon>Viridiplantae</taxon>
        <taxon>Streptophyta</taxon>
        <taxon>Embryophyta</taxon>
        <taxon>Tracheophyta</taxon>
        <taxon>Spermatophyta</taxon>
        <taxon>Magnoliopsida</taxon>
        <taxon>eudicotyledons</taxon>
        <taxon>Gunneridae</taxon>
        <taxon>Pentapetalae</taxon>
        <taxon>rosids</taxon>
        <taxon>fabids</taxon>
        <taxon>Fabales</taxon>
        <taxon>Fabaceae</taxon>
        <taxon>Papilionoideae</taxon>
        <taxon>50 kb inversion clade</taxon>
        <taxon>NPAAA clade</taxon>
        <taxon>indigoferoid/millettioid clade</taxon>
        <taxon>Phaseoleae</taxon>
        <taxon>Mucuna</taxon>
    </lineage>
</organism>
<feature type="chain" id="PRO_5016477048" description="Pectinesterase" evidence="10">
    <location>
        <begin position="25"/>
        <end position="396"/>
    </location>
</feature>
<dbReference type="GO" id="GO:0045490">
    <property type="term" value="P:pectin catabolic process"/>
    <property type="evidence" value="ECO:0007669"/>
    <property type="project" value="UniProtKB-UniRule"/>
</dbReference>
<protein>
    <recommendedName>
        <fullName evidence="4 10">Pectinesterase</fullName>
        <ecNumber evidence="4 10">3.1.1.11</ecNumber>
    </recommendedName>
</protein>
<proteinExistence type="inferred from homology"/>
<evidence type="ECO:0000256" key="7">
    <source>
        <dbReference type="ARBA" id="ARBA00023085"/>
    </source>
</evidence>
<keyword evidence="10" id="KW-0732">Signal</keyword>
<dbReference type="InterPro" id="IPR012334">
    <property type="entry name" value="Pectin_lyas_fold"/>
</dbReference>
<evidence type="ECO:0000256" key="5">
    <source>
        <dbReference type="ARBA" id="ARBA00022512"/>
    </source>
</evidence>
<keyword evidence="5" id="KW-0964">Secreted</keyword>
<dbReference type="PANTHER" id="PTHR31321:SF57">
    <property type="entry name" value="PECTINESTERASE 53-RELATED"/>
    <property type="match status" value="1"/>
</dbReference>
<gene>
    <name evidence="12" type="primary">PME53</name>
    <name evidence="12" type="ORF">CR513_27144</name>
</gene>
<dbReference type="FunFam" id="2.160.20.10:FF:000018">
    <property type="entry name" value="Pectinesterase"/>
    <property type="match status" value="1"/>
</dbReference>
<evidence type="ECO:0000256" key="3">
    <source>
        <dbReference type="ARBA" id="ARBA00008891"/>
    </source>
</evidence>
<dbReference type="InterPro" id="IPR033131">
    <property type="entry name" value="Pectinesterase_Asp_AS"/>
</dbReference>
<evidence type="ECO:0000259" key="11">
    <source>
        <dbReference type="Pfam" id="PF01095"/>
    </source>
</evidence>
<feature type="non-terminal residue" evidence="12">
    <location>
        <position position="1"/>
    </location>
</feature>
<evidence type="ECO:0000256" key="9">
    <source>
        <dbReference type="PROSITE-ProRule" id="PRU10040"/>
    </source>
</evidence>
<dbReference type="SUPFAM" id="SSF51126">
    <property type="entry name" value="Pectin lyase-like"/>
    <property type="match status" value="1"/>
</dbReference>
<evidence type="ECO:0000256" key="4">
    <source>
        <dbReference type="ARBA" id="ARBA00013229"/>
    </source>
</evidence>
<evidence type="ECO:0000313" key="12">
    <source>
        <dbReference type="EMBL" id="RDX90941.1"/>
    </source>
</evidence>
<evidence type="ECO:0000256" key="6">
    <source>
        <dbReference type="ARBA" id="ARBA00022801"/>
    </source>
</evidence>
<keyword evidence="13" id="KW-1185">Reference proteome</keyword>
<dbReference type="InterPro" id="IPR000070">
    <property type="entry name" value="Pectinesterase_cat"/>
</dbReference>
<comment type="subcellular location">
    <subcellularLocation>
        <location evidence="1">Secreted</location>
        <location evidence="1">Cell wall</location>
    </subcellularLocation>
</comment>
<comment type="pathway">
    <text evidence="2 10">Glycan metabolism; pectin degradation; 2-dehydro-3-deoxy-D-gluconate from pectin: step 1/5.</text>
</comment>
<dbReference type="Proteomes" id="UP000257109">
    <property type="component" value="Unassembled WGS sequence"/>
</dbReference>
<sequence>MSNLHYILAVVVLVLVQNGRITHCHTKGIRPGRSGGKGLSSNMTRMQYSEQQFMKWVNFVGNLKHSVFKAAKNKLVASYTLHVDENPGAGDFTSIQDAIDSLPLINLVRVVIKVHAGVYTENGIASYFPIPFVYVSREKVNIPALKSYITIEGAGADETIVKWGDTAQTPGPNGRPLGTYGSATFAVNSPYFIAKNITFQNTTPVPAPGAVGKQAVALRISADTAAFVGCKFLGAQDTLYDHFGRHYYKDCYIEGSVDFIFGNSLSLFEGCHVHAIAQNTGAVTAQGRSSMLEDTGFSFVNCKVTGSGALYLGRAWGPFSRVIFAYTYMDNIIIPKGWYNWGDPNREMTVFYGQYKCTGPGASFAGRVSWSRELTDEEARPFLSLTFIDGTEWAKI</sequence>
<comment type="caution">
    <text evidence="12">The sequence shown here is derived from an EMBL/GenBank/DDBJ whole genome shotgun (WGS) entry which is preliminary data.</text>
</comment>
<dbReference type="AlphaFoldDB" id="A0A371GK61"/>
<dbReference type="PANTHER" id="PTHR31321">
    <property type="entry name" value="ACYL-COA THIOESTER HYDROLASE YBHC-RELATED"/>
    <property type="match status" value="1"/>
</dbReference>
<name>A0A371GK61_MUCPR</name>
<evidence type="ECO:0000256" key="8">
    <source>
        <dbReference type="ARBA" id="ARBA00047928"/>
    </source>
</evidence>
<dbReference type="InterPro" id="IPR011050">
    <property type="entry name" value="Pectin_lyase_fold/virulence"/>
</dbReference>
<dbReference type="GO" id="GO:0042545">
    <property type="term" value="P:cell wall modification"/>
    <property type="evidence" value="ECO:0007669"/>
    <property type="project" value="UniProtKB-UniRule"/>
</dbReference>
<evidence type="ECO:0000256" key="1">
    <source>
        <dbReference type="ARBA" id="ARBA00004191"/>
    </source>
</evidence>
<dbReference type="GO" id="GO:0030599">
    <property type="term" value="F:pectinesterase activity"/>
    <property type="evidence" value="ECO:0007669"/>
    <property type="project" value="UniProtKB-UniRule"/>
</dbReference>
<dbReference type="Pfam" id="PF01095">
    <property type="entry name" value="Pectinesterase"/>
    <property type="match status" value="1"/>
</dbReference>
<dbReference type="PROSITE" id="PS00503">
    <property type="entry name" value="PECTINESTERASE_2"/>
    <property type="match status" value="1"/>
</dbReference>
<keyword evidence="6 10" id="KW-0378">Hydrolase</keyword>
<feature type="active site" evidence="9">
    <location>
        <position position="258"/>
    </location>
</feature>
<comment type="similarity">
    <text evidence="3">Belongs to the pectinesterase family.</text>
</comment>